<evidence type="ECO:0000256" key="1">
    <source>
        <dbReference type="SAM" id="MobiDB-lite"/>
    </source>
</evidence>
<accession>A0ABP9PB80</accession>
<feature type="compositionally biased region" description="Low complexity" evidence="1">
    <location>
        <begin position="10"/>
        <end position="22"/>
    </location>
</feature>
<comment type="caution">
    <text evidence="2">The sequence shown here is derived from an EMBL/GenBank/DDBJ whole genome shotgun (WGS) entry which is preliminary data.</text>
</comment>
<dbReference type="RefSeq" id="WP_345453841.1">
    <property type="nucleotide sequence ID" value="NZ_BAABKG010000001.1"/>
</dbReference>
<reference evidence="3" key="1">
    <citation type="journal article" date="2019" name="Int. J. Syst. Evol. Microbiol.">
        <title>The Global Catalogue of Microorganisms (GCM) 10K type strain sequencing project: providing services to taxonomists for standard genome sequencing and annotation.</title>
        <authorList>
            <consortium name="The Broad Institute Genomics Platform"/>
            <consortium name="The Broad Institute Genome Sequencing Center for Infectious Disease"/>
            <person name="Wu L."/>
            <person name="Ma J."/>
        </authorList>
    </citation>
    <scope>NUCLEOTIDE SEQUENCE [LARGE SCALE GENOMIC DNA]</scope>
    <source>
        <strain evidence="3">JCM 18459</strain>
    </source>
</reference>
<sequence length="50" mass="5171">MKPTTPRLVRGAGRRPPGTRPTDQPSEGSDPPPNPGADDPDDVPPDNPSG</sequence>
<dbReference type="EMBL" id="BAABKG010000001">
    <property type="protein sequence ID" value="GAA5141531.1"/>
    <property type="molecule type" value="Genomic_DNA"/>
</dbReference>
<name>A0ABP9PB80_9ACTN</name>
<gene>
    <name evidence="2" type="ORF">GCM10023340_03400</name>
</gene>
<evidence type="ECO:0000313" key="2">
    <source>
        <dbReference type="EMBL" id="GAA5141531.1"/>
    </source>
</evidence>
<proteinExistence type="predicted"/>
<dbReference type="Proteomes" id="UP001500221">
    <property type="component" value="Unassembled WGS sequence"/>
</dbReference>
<evidence type="ECO:0000313" key="3">
    <source>
        <dbReference type="Proteomes" id="UP001500221"/>
    </source>
</evidence>
<feature type="region of interest" description="Disordered" evidence="1">
    <location>
        <begin position="1"/>
        <end position="50"/>
    </location>
</feature>
<protein>
    <submittedName>
        <fullName evidence="2">Uncharacterized protein</fullName>
    </submittedName>
</protein>
<keyword evidence="3" id="KW-1185">Reference proteome</keyword>
<organism evidence="2 3">
    <name type="scientific">Nocardioides marinquilinus</name>
    <dbReference type="NCBI Taxonomy" id="1210400"/>
    <lineage>
        <taxon>Bacteria</taxon>
        <taxon>Bacillati</taxon>
        <taxon>Actinomycetota</taxon>
        <taxon>Actinomycetes</taxon>
        <taxon>Propionibacteriales</taxon>
        <taxon>Nocardioidaceae</taxon>
        <taxon>Nocardioides</taxon>
    </lineage>
</organism>